<evidence type="ECO:0000313" key="11">
    <source>
        <dbReference type="EMBL" id="MDT2636485.1"/>
    </source>
</evidence>
<dbReference type="GO" id="GO:0005886">
    <property type="term" value="C:plasma membrane"/>
    <property type="evidence" value="ECO:0007669"/>
    <property type="project" value="UniProtKB-SubCell"/>
</dbReference>
<feature type="transmembrane region" description="Helical" evidence="9">
    <location>
        <begin position="344"/>
        <end position="362"/>
    </location>
</feature>
<evidence type="ECO:0000313" key="12">
    <source>
        <dbReference type="Proteomes" id="UP001245561"/>
    </source>
</evidence>
<keyword evidence="6 9" id="KW-0029">Amino-acid transport</keyword>
<sequence length="452" mass="49388">METTKKVSWKQLFVLSSLIFGMFFGSGNLIFPVHLGQMAGSHWFVSALGFAISGALFPLLAILAVVVTKSDGLYDLARPVGKTYAALFLILVHLTIGPFFGTPRTAATAFEIGLKPFLAEKNWGIGMLLFSAAFFSLAYFLTLHQNKLVTYIGKYLNTIFLVLLAVIFLIAVFHPMGNLTHSATVNYAQHPLTNGVLEGYNTVDAVALLALSVTFVHAVKAMGFHKNDARVTAQAGIFSVLLEVLIYFGLVLVGAMSLNRFNLSDNGGTALAQIVHYYLSDFGSVFLGVLVTLGVFTTAMGLLVSFAQDFHKLFPRVNYKTWLRITTVVSFVVANAGLDRIIQWSLPVLMLLYPLSLALILLSLTARYFDNHPFVYQLTIGFTLLPAVLDMLANAPEMIATQPAVQTVLALYHHYLPFASLGLGWIVPTLVGFAVGVFYVKVMPVAVLETNK</sequence>
<feature type="transmembrane region" description="Helical" evidence="9">
    <location>
        <begin position="285"/>
        <end position="307"/>
    </location>
</feature>
<evidence type="ECO:0000313" key="13">
    <source>
        <dbReference type="Proteomes" id="UP001256547"/>
    </source>
</evidence>
<keyword evidence="5 9" id="KW-0812">Transmembrane</keyword>
<dbReference type="GeneID" id="86909704"/>
<feature type="transmembrane region" description="Helical" evidence="9">
    <location>
        <begin position="205"/>
        <end position="223"/>
    </location>
</feature>
<comment type="subcellular location">
    <subcellularLocation>
        <location evidence="1 9">Cell membrane</location>
        <topology evidence="1 9">Multi-pass membrane protein</topology>
    </subcellularLocation>
</comment>
<evidence type="ECO:0000256" key="1">
    <source>
        <dbReference type="ARBA" id="ARBA00004651"/>
    </source>
</evidence>
<evidence type="ECO:0000256" key="5">
    <source>
        <dbReference type="ARBA" id="ARBA00022692"/>
    </source>
</evidence>
<comment type="caution">
    <text evidence="11">The sequence shown here is derived from an EMBL/GenBank/DDBJ whole genome shotgun (WGS) entry which is preliminary data.</text>
</comment>
<dbReference type="GO" id="GO:0015820">
    <property type="term" value="P:L-leucine transport"/>
    <property type="evidence" value="ECO:0007669"/>
    <property type="project" value="TreeGrafter"/>
</dbReference>
<keyword evidence="3 9" id="KW-0813">Transport</keyword>
<comment type="similarity">
    <text evidence="2 9">Belongs to the branched chain amino acid transporter family.</text>
</comment>
<proteinExistence type="inferred from homology"/>
<keyword evidence="4" id="KW-1003">Cell membrane</keyword>
<evidence type="ECO:0000256" key="6">
    <source>
        <dbReference type="ARBA" id="ARBA00022970"/>
    </source>
</evidence>
<keyword evidence="7 9" id="KW-1133">Transmembrane helix</keyword>
<dbReference type="AlphaFoldDB" id="A0AAP5KR48"/>
<feature type="transmembrane region" description="Helical" evidence="9">
    <location>
        <begin position="12"/>
        <end position="31"/>
    </location>
</feature>
<accession>A0AAP5KR48</accession>
<evidence type="ECO:0000256" key="3">
    <source>
        <dbReference type="ARBA" id="ARBA00022448"/>
    </source>
</evidence>
<feature type="transmembrane region" description="Helical" evidence="9">
    <location>
        <begin position="235"/>
        <end position="258"/>
    </location>
</feature>
<feature type="transmembrane region" description="Helical" evidence="9">
    <location>
        <begin position="415"/>
        <end position="440"/>
    </location>
</feature>
<dbReference type="GO" id="GO:0015188">
    <property type="term" value="F:L-isoleucine transmembrane transporter activity"/>
    <property type="evidence" value="ECO:0007669"/>
    <property type="project" value="TreeGrafter"/>
</dbReference>
<dbReference type="PANTHER" id="PTHR30588:SF0">
    <property type="entry name" value="BRANCHED-CHAIN AMINO ACID PERMEASE BRNQ"/>
    <property type="match status" value="1"/>
</dbReference>
<protein>
    <recommendedName>
        <fullName evidence="9">Branched-chain amino acid transport system carrier protein</fullName>
    </recommendedName>
</protein>
<dbReference type="GO" id="GO:0005304">
    <property type="term" value="F:L-valine transmembrane transporter activity"/>
    <property type="evidence" value="ECO:0007669"/>
    <property type="project" value="TreeGrafter"/>
</dbReference>
<evidence type="ECO:0000256" key="9">
    <source>
        <dbReference type="RuleBase" id="RU362122"/>
    </source>
</evidence>
<feature type="transmembrane region" description="Helical" evidence="9">
    <location>
        <begin position="80"/>
        <end position="100"/>
    </location>
</feature>
<dbReference type="Proteomes" id="UP001256547">
    <property type="component" value="Unassembled WGS sequence"/>
</dbReference>
<evidence type="ECO:0000256" key="2">
    <source>
        <dbReference type="ARBA" id="ARBA00008540"/>
    </source>
</evidence>
<gene>
    <name evidence="11" type="primary">brnQ</name>
    <name evidence="11" type="ORF">P7D36_03015</name>
    <name evidence="10" type="ORF">P7D39_05550</name>
</gene>
<name>A0AAP5KR48_9ENTE</name>
<comment type="caution">
    <text evidence="9">Lacks conserved residue(s) required for the propagation of feature annotation.</text>
</comment>
<keyword evidence="8 9" id="KW-0472">Membrane</keyword>
<evidence type="ECO:0000256" key="7">
    <source>
        <dbReference type="ARBA" id="ARBA00022989"/>
    </source>
</evidence>
<comment type="function">
    <text evidence="9">Component of the transport system for branched-chain amino acids.</text>
</comment>
<feature type="transmembrane region" description="Helical" evidence="9">
    <location>
        <begin position="43"/>
        <end position="68"/>
    </location>
</feature>
<dbReference type="PANTHER" id="PTHR30588">
    <property type="entry name" value="BRANCHED-CHAIN AMINO ACID TRANSPORT SYSTEM 2 CARRIER PROTEIN"/>
    <property type="match status" value="1"/>
</dbReference>
<evidence type="ECO:0000256" key="4">
    <source>
        <dbReference type="ARBA" id="ARBA00022475"/>
    </source>
</evidence>
<dbReference type="GO" id="GO:0015190">
    <property type="term" value="F:L-leucine transmembrane transporter activity"/>
    <property type="evidence" value="ECO:0007669"/>
    <property type="project" value="TreeGrafter"/>
</dbReference>
<dbReference type="InterPro" id="IPR004685">
    <property type="entry name" value="Brnchd-chn_aa_trnsp_Livcs"/>
</dbReference>
<reference evidence="11 13" key="1">
    <citation type="submission" date="2023-03" db="EMBL/GenBank/DDBJ databases">
        <authorList>
            <person name="Shen W."/>
            <person name="Cai J."/>
        </authorList>
    </citation>
    <scope>NUCLEOTIDE SEQUENCE</scope>
    <source>
        <strain evidence="11">P55-2</strain>
        <strain evidence="10 13">P72-2</strain>
    </source>
</reference>
<dbReference type="EMBL" id="JARPYR010000008">
    <property type="protein sequence ID" value="MDT2596493.1"/>
    <property type="molecule type" value="Genomic_DNA"/>
</dbReference>
<dbReference type="Proteomes" id="UP001245561">
    <property type="component" value="Unassembled WGS sequence"/>
</dbReference>
<evidence type="ECO:0000256" key="8">
    <source>
        <dbReference type="ARBA" id="ARBA00023136"/>
    </source>
</evidence>
<evidence type="ECO:0000313" key="10">
    <source>
        <dbReference type="EMBL" id="MDT2596493.1"/>
    </source>
</evidence>
<dbReference type="GO" id="GO:0015818">
    <property type="term" value="P:isoleucine transport"/>
    <property type="evidence" value="ECO:0007669"/>
    <property type="project" value="TreeGrafter"/>
</dbReference>
<dbReference type="Pfam" id="PF05525">
    <property type="entry name" value="Branch_AA_trans"/>
    <property type="match status" value="1"/>
</dbReference>
<dbReference type="NCBIfam" id="TIGR00796">
    <property type="entry name" value="livcs"/>
    <property type="match status" value="1"/>
</dbReference>
<dbReference type="RefSeq" id="WP_311800403.1">
    <property type="nucleotide sequence ID" value="NZ_JARPYR010000008.1"/>
</dbReference>
<feature type="transmembrane region" description="Helical" evidence="9">
    <location>
        <begin position="123"/>
        <end position="143"/>
    </location>
</feature>
<keyword evidence="13" id="KW-1185">Reference proteome</keyword>
<dbReference type="EMBL" id="JARPYT010000003">
    <property type="protein sequence ID" value="MDT2636485.1"/>
    <property type="molecule type" value="Genomic_DNA"/>
</dbReference>
<feature type="transmembrane region" description="Helical" evidence="9">
    <location>
        <begin position="155"/>
        <end position="173"/>
    </location>
</feature>
<organism evidence="11 12">
    <name type="scientific">Enterococcus dongliensis</name>
    <dbReference type="NCBI Taxonomy" id="2559925"/>
    <lineage>
        <taxon>Bacteria</taxon>
        <taxon>Bacillati</taxon>
        <taxon>Bacillota</taxon>
        <taxon>Bacilli</taxon>
        <taxon>Lactobacillales</taxon>
        <taxon>Enterococcaceae</taxon>
        <taxon>Enterococcus</taxon>
    </lineage>
</organism>